<evidence type="ECO:0000313" key="10">
    <source>
        <dbReference type="Proteomes" id="UP000292110"/>
    </source>
</evidence>
<keyword evidence="5 7" id="KW-1133">Transmembrane helix</keyword>
<organism evidence="9 10">
    <name type="scientific">Acinetobacter halotolerans</name>
    <dbReference type="NCBI Taxonomy" id="1752076"/>
    <lineage>
        <taxon>Bacteria</taxon>
        <taxon>Pseudomonadati</taxon>
        <taxon>Pseudomonadota</taxon>
        <taxon>Gammaproteobacteria</taxon>
        <taxon>Moraxellales</taxon>
        <taxon>Moraxellaceae</taxon>
        <taxon>Acinetobacter</taxon>
    </lineage>
</organism>
<evidence type="ECO:0000259" key="8">
    <source>
        <dbReference type="PROSITE" id="PS50928"/>
    </source>
</evidence>
<dbReference type="AlphaFoldDB" id="A0A4Q6XBQ4"/>
<keyword evidence="2 7" id="KW-0813">Transport</keyword>
<feature type="transmembrane region" description="Helical" evidence="7">
    <location>
        <begin position="136"/>
        <end position="155"/>
    </location>
</feature>
<dbReference type="Pfam" id="PF00528">
    <property type="entry name" value="BPD_transp_1"/>
    <property type="match status" value="1"/>
</dbReference>
<dbReference type="GO" id="GO:0005886">
    <property type="term" value="C:plasma membrane"/>
    <property type="evidence" value="ECO:0007669"/>
    <property type="project" value="UniProtKB-SubCell"/>
</dbReference>
<sequence length="302" mass="32973">MKKLSIKARHSVLSVILPMIAILVFLGVWQGASQQIQTNIGNLPGPVEVFNAFKGLMAEFFNQREAAKSFYANLPEGSTAIFSGPPTFFDQILTSLKTVLTACLISSMIAIPVGLLCGLSPNFYRALNPLIQIFKPISPLAWLPIVSLLVASLYVNPVEGLSKSFVISAITVAMCTIWPTLINTMVGVGQISQDFINVSKVLNLSWYTHLTKIVLPAVIPMIFTGLRLSVGVGWMVLIAAEMLAQNPGLGKFVWDEFQNGSSLSTSRIFVAVITIGLIGFALDRIMLMLQHRFSWDKSLAAR</sequence>
<feature type="domain" description="ABC transmembrane type-1" evidence="8">
    <location>
        <begin position="92"/>
        <end position="286"/>
    </location>
</feature>
<comment type="caution">
    <text evidence="9">The sequence shown here is derived from an EMBL/GenBank/DDBJ whole genome shotgun (WGS) entry which is preliminary data.</text>
</comment>
<keyword evidence="3" id="KW-1003">Cell membrane</keyword>
<evidence type="ECO:0000256" key="2">
    <source>
        <dbReference type="ARBA" id="ARBA00022448"/>
    </source>
</evidence>
<evidence type="ECO:0000256" key="6">
    <source>
        <dbReference type="ARBA" id="ARBA00023136"/>
    </source>
</evidence>
<feature type="transmembrane region" description="Helical" evidence="7">
    <location>
        <begin position="167"/>
        <end position="192"/>
    </location>
</feature>
<feature type="transmembrane region" description="Helical" evidence="7">
    <location>
        <begin position="213"/>
        <end position="240"/>
    </location>
</feature>
<dbReference type="PANTHER" id="PTHR30151">
    <property type="entry name" value="ALKANE SULFONATE ABC TRANSPORTER-RELATED, MEMBRANE SUBUNIT"/>
    <property type="match status" value="1"/>
</dbReference>
<feature type="transmembrane region" description="Helical" evidence="7">
    <location>
        <begin position="99"/>
        <end position="124"/>
    </location>
</feature>
<evidence type="ECO:0000256" key="4">
    <source>
        <dbReference type="ARBA" id="ARBA00022692"/>
    </source>
</evidence>
<evidence type="ECO:0000256" key="5">
    <source>
        <dbReference type="ARBA" id="ARBA00022989"/>
    </source>
</evidence>
<evidence type="ECO:0000256" key="1">
    <source>
        <dbReference type="ARBA" id="ARBA00004651"/>
    </source>
</evidence>
<feature type="transmembrane region" description="Helical" evidence="7">
    <location>
        <begin position="12"/>
        <end position="32"/>
    </location>
</feature>
<protein>
    <submittedName>
        <fullName evidence="9">ABC transporter permease</fullName>
    </submittedName>
</protein>
<dbReference type="PANTHER" id="PTHR30151:SF7">
    <property type="entry name" value="NITRATE IMPORT PERMEASE PROTEIN NRTB"/>
    <property type="match status" value="1"/>
</dbReference>
<feature type="transmembrane region" description="Helical" evidence="7">
    <location>
        <begin position="260"/>
        <end position="282"/>
    </location>
</feature>
<dbReference type="GO" id="GO:0055085">
    <property type="term" value="P:transmembrane transport"/>
    <property type="evidence" value="ECO:0007669"/>
    <property type="project" value="InterPro"/>
</dbReference>
<comment type="similarity">
    <text evidence="7">Belongs to the binding-protein-dependent transport system permease family.</text>
</comment>
<reference evidence="9 10" key="1">
    <citation type="submission" date="2019-02" db="EMBL/GenBank/DDBJ databases">
        <title>The draft genome of Acinetobacter halotolerans strain JCM 31009.</title>
        <authorList>
            <person name="Qin J."/>
            <person name="Feng Y."/>
            <person name="Nemec A."/>
            <person name="Zong Z."/>
        </authorList>
    </citation>
    <scope>NUCLEOTIDE SEQUENCE [LARGE SCALE GENOMIC DNA]</scope>
    <source>
        <strain evidence="9 10">JCM 31009</strain>
    </source>
</reference>
<dbReference type="RefSeq" id="WP_130161895.1">
    <property type="nucleotide sequence ID" value="NZ_SGIM01000005.1"/>
</dbReference>
<dbReference type="EMBL" id="SGIM01000005">
    <property type="protein sequence ID" value="RZF52996.1"/>
    <property type="molecule type" value="Genomic_DNA"/>
</dbReference>
<dbReference type="Proteomes" id="UP000292110">
    <property type="component" value="Unassembled WGS sequence"/>
</dbReference>
<keyword evidence="10" id="KW-1185">Reference proteome</keyword>
<gene>
    <name evidence="9" type="ORF">EXE30_07655</name>
</gene>
<accession>A0A4Q6XBQ4</accession>
<dbReference type="PROSITE" id="PS50928">
    <property type="entry name" value="ABC_TM1"/>
    <property type="match status" value="1"/>
</dbReference>
<evidence type="ECO:0000313" key="9">
    <source>
        <dbReference type="EMBL" id="RZF52996.1"/>
    </source>
</evidence>
<keyword evidence="6 7" id="KW-0472">Membrane</keyword>
<dbReference type="SUPFAM" id="SSF161098">
    <property type="entry name" value="MetI-like"/>
    <property type="match status" value="1"/>
</dbReference>
<dbReference type="InterPro" id="IPR035906">
    <property type="entry name" value="MetI-like_sf"/>
</dbReference>
<dbReference type="InterPro" id="IPR000515">
    <property type="entry name" value="MetI-like"/>
</dbReference>
<keyword evidence="4 7" id="KW-0812">Transmembrane</keyword>
<evidence type="ECO:0000256" key="7">
    <source>
        <dbReference type="RuleBase" id="RU363032"/>
    </source>
</evidence>
<evidence type="ECO:0000256" key="3">
    <source>
        <dbReference type="ARBA" id="ARBA00022475"/>
    </source>
</evidence>
<proteinExistence type="inferred from homology"/>
<name>A0A4Q6XBQ4_9GAMM</name>
<comment type="subcellular location">
    <subcellularLocation>
        <location evidence="1 7">Cell membrane</location>
        <topology evidence="1 7">Multi-pass membrane protein</topology>
    </subcellularLocation>
</comment>
<dbReference type="Gene3D" id="1.10.3720.10">
    <property type="entry name" value="MetI-like"/>
    <property type="match status" value="1"/>
</dbReference>